<dbReference type="PANTHER" id="PTHR35302">
    <property type="match status" value="1"/>
</dbReference>
<dbReference type="Pfam" id="PF12046">
    <property type="entry name" value="CCB1"/>
    <property type="match status" value="1"/>
</dbReference>
<dbReference type="Proteomes" id="UP000658720">
    <property type="component" value="Unassembled WGS sequence"/>
</dbReference>
<evidence type="ECO:0000313" key="3">
    <source>
        <dbReference type="Proteomes" id="UP000658720"/>
    </source>
</evidence>
<reference evidence="2 3" key="1">
    <citation type="submission" date="2020-10" db="EMBL/GenBank/DDBJ databases">
        <authorList>
            <person name="Castelo-Branco R."/>
            <person name="Eusebio N."/>
            <person name="Adriana R."/>
            <person name="Vieira A."/>
            <person name="Brugerolle De Fraissinette N."/>
            <person name="Rezende De Castro R."/>
            <person name="Schneider M.P."/>
            <person name="Vasconcelos V."/>
            <person name="Leao P.N."/>
        </authorList>
    </citation>
    <scope>NUCLEOTIDE SEQUENCE [LARGE SCALE GENOMIC DNA]</scope>
    <source>
        <strain evidence="2 3">LEGE 00031</strain>
    </source>
</reference>
<feature type="transmembrane region" description="Helical" evidence="1">
    <location>
        <begin position="6"/>
        <end position="27"/>
    </location>
</feature>
<evidence type="ECO:0000313" key="2">
    <source>
        <dbReference type="EMBL" id="MBE9255029.1"/>
    </source>
</evidence>
<keyword evidence="1" id="KW-1133">Transmembrane helix</keyword>
<evidence type="ECO:0000256" key="1">
    <source>
        <dbReference type="SAM" id="Phobius"/>
    </source>
</evidence>
<organism evidence="2 3">
    <name type="scientific">Synechocystis salina LEGE 00031</name>
    <dbReference type="NCBI Taxonomy" id="1828736"/>
    <lineage>
        <taxon>Bacteria</taxon>
        <taxon>Bacillati</taxon>
        <taxon>Cyanobacteriota</taxon>
        <taxon>Cyanophyceae</taxon>
        <taxon>Synechococcales</taxon>
        <taxon>Merismopediaceae</taxon>
        <taxon>Synechocystis</taxon>
    </lineage>
</organism>
<dbReference type="PANTHER" id="PTHR35302:SF1">
    <property type="entry name" value="PROTEIN COFACTOR ASSEMBLY OF COMPLEX C SUBUNIT B CCB1, CHLOROPLASTIC"/>
    <property type="match status" value="1"/>
</dbReference>
<proteinExistence type="predicted"/>
<keyword evidence="1" id="KW-0472">Membrane</keyword>
<keyword evidence="3" id="KW-1185">Reference proteome</keyword>
<gene>
    <name evidence="2" type="ORF">IQ217_14510</name>
</gene>
<comment type="caution">
    <text evidence="2">The sequence shown here is derived from an EMBL/GenBank/DDBJ whole genome shotgun (WGS) entry which is preliminary data.</text>
</comment>
<dbReference type="InterPro" id="IPR021919">
    <property type="entry name" value="CCB1"/>
</dbReference>
<feature type="transmembrane region" description="Helical" evidence="1">
    <location>
        <begin position="114"/>
        <end position="131"/>
    </location>
</feature>
<name>A0ABR9VUK6_9SYNC</name>
<sequence>MDIMDLPVLGSTLFFTIFSLIGLVFFIRSSVKDRTQKIRAWIDNPEAGILDEIKTYFNSRAYRITNIDPVQQAIAFEGNVQASPFLAVFLSLLAALGLLCLALVLAVFWPQRGFLFFFLLWLAPLAGTFYWQKAARVEAITLELGDPDQPSHPGQYPLTITAHRDELRELQAQFPLDWQGGSSH</sequence>
<keyword evidence="1" id="KW-0812">Transmembrane</keyword>
<protein>
    <submittedName>
        <fullName evidence="2">Cofactor assembly of complex C subunit B</fullName>
    </submittedName>
</protein>
<accession>A0ABR9VUK6</accession>
<feature type="transmembrane region" description="Helical" evidence="1">
    <location>
        <begin position="85"/>
        <end position="108"/>
    </location>
</feature>
<dbReference type="EMBL" id="JADEVV010000046">
    <property type="protein sequence ID" value="MBE9255029.1"/>
    <property type="molecule type" value="Genomic_DNA"/>
</dbReference>